<dbReference type="InterPro" id="IPR009057">
    <property type="entry name" value="Homeodomain-like_sf"/>
</dbReference>
<dbReference type="Gene3D" id="1.10.357.10">
    <property type="entry name" value="Tetracycline Repressor, domain 2"/>
    <property type="match status" value="1"/>
</dbReference>
<dbReference type="PROSITE" id="PS50977">
    <property type="entry name" value="HTH_TETR_2"/>
    <property type="match status" value="1"/>
</dbReference>
<dbReference type="SUPFAM" id="SSF46689">
    <property type="entry name" value="Homeodomain-like"/>
    <property type="match status" value="1"/>
</dbReference>
<dbReference type="InterPro" id="IPR013572">
    <property type="entry name" value="Tscrpt_reg_MAATS_C"/>
</dbReference>
<proteinExistence type="predicted"/>
<evidence type="ECO:0000313" key="7">
    <source>
        <dbReference type="EMBL" id="SOB52229.1"/>
    </source>
</evidence>
<keyword evidence="2" id="KW-0805">Transcription regulation</keyword>
<dbReference type="InterPro" id="IPR050109">
    <property type="entry name" value="HTH-type_TetR-like_transc_reg"/>
</dbReference>
<name>A0AAX2H7G3_9PSED</name>
<feature type="domain" description="HTH tetR-type" evidence="6">
    <location>
        <begin position="20"/>
        <end position="80"/>
    </location>
</feature>
<evidence type="ECO:0000259" key="6">
    <source>
        <dbReference type="PROSITE" id="PS50977"/>
    </source>
</evidence>
<keyword evidence="4" id="KW-0804">Transcription</keyword>
<dbReference type="GO" id="GO:0000976">
    <property type="term" value="F:transcription cis-regulatory region binding"/>
    <property type="evidence" value="ECO:0007669"/>
    <property type="project" value="TreeGrafter"/>
</dbReference>
<dbReference type="EMBL" id="OBKZ01000015">
    <property type="protein sequence ID" value="SOB52229.1"/>
    <property type="molecule type" value="Genomic_DNA"/>
</dbReference>
<dbReference type="SUPFAM" id="SSF48498">
    <property type="entry name" value="Tetracyclin repressor-like, C-terminal domain"/>
    <property type="match status" value="1"/>
</dbReference>
<evidence type="ECO:0000256" key="5">
    <source>
        <dbReference type="PROSITE-ProRule" id="PRU00335"/>
    </source>
</evidence>
<dbReference type="AlphaFoldDB" id="A0AAX2H7G3"/>
<evidence type="ECO:0000256" key="4">
    <source>
        <dbReference type="ARBA" id="ARBA00023163"/>
    </source>
</evidence>
<dbReference type="InterPro" id="IPR036271">
    <property type="entry name" value="Tet_transcr_reg_TetR-rel_C_sf"/>
</dbReference>
<comment type="caution">
    <text evidence="7">The sequence shown here is derived from an EMBL/GenBank/DDBJ whole genome shotgun (WGS) entry which is preliminary data.</text>
</comment>
<dbReference type="Pfam" id="PF00440">
    <property type="entry name" value="TetR_N"/>
    <property type="match status" value="1"/>
</dbReference>
<accession>A0AAX2H7G3</accession>
<dbReference type="InterPro" id="IPR001647">
    <property type="entry name" value="HTH_TetR"/>
</dbReference>
<dbReference type="Proteomes" id="UP000219564">
    <property type="component" value="Unassembled WGS sequence"/>
</dbReference>
<dbReference type="PANTHER" id="PTHR30055">
    <property type="entry name" value="HTH-TYPE TRANSCRIPTIONAL REGULATOR RUTR"/>
    <property type="match status" value="1"/>
</dbReference>
<keyword evidence="3 5" id="KW-0238">DNA-binding</keyword>
<dbReference type="InterPro" id="IPR023772">
    <property type="entry name" value="DNA-bd_HTH_TetR-type_CS"/>
</dbReference>
<protein>
    <submittedName>
        <fullName evidence="7">DNA-binding transcriptional repressor</fullName>
    </submittedName>
</protein>
<reference evidence="7 8" key="1">
    <citation type="submission" date="2017-08" db="EMBL/GenBank/DDBJ databases">
        <authorList>
            <person name="Chaillou S."/>
        </authorList>
    </citation>
    <scope>NUCLEOTIDE SEQUENCE [LARGE SCALE GENOMIC DNA]</scope>
    <source>
        <strain evidence="7 8">MFPA15A1205</strain>
    </source>
</reference>
<dbReference type="Pfam" id="PF08361">
    <property type="entry name" value="TetR_C_2"/>
    <property type="match status" value="1"/>
</dbReference>
<dbReference type="PRINTS" id="PR00455">
    <property type="entry name" value="HTHTETR"/>
</dbReference>
<organism evidence="7 8">
    <name type="scientific">Pseudomonas lundensis</name>
    <dbReference type="NCBI Taxonomy" id="86185"/>
    <lineage>
        <taxon>Bacteria</taxon>
        <taxon>Pseudomonadati</taxon>
        <taxon>Pseudomonadota</taxon>
        <taxon>Gammaproteobacteria</taxon>
        <taxon>Pseudomonadales</taxon>
        <taxon>Pseudomonadaceae</taxon>
        <taxon>Pseudomonas</taxon>
    </lineage>
</organism>
<sequence>MTTLIEVFIAMVRRTKEEAQETRSAILEAAERAFYERGVARTTLGDIATLAGVTRGAIYWHFSNKADVVQAMLDSLHEPLDALAQACESQDEIDPLGCMRKLLIHLFHQVAIDPKTRRINEILFHKCEFTDEMCDLRRQRQVAMIDCNTRIELTLSNAIHRHQLPETLDVRRAAICFHAYIDGLLGQWLLVPDSFELHKEAESWVDVGLDMLRLNPGLRTSDKTESESSSLQP</sequence>
<dbReference type="GO" id="GO:0003700">
    <property type="term" value="F:DNA-binding transcription factor activity"/>
    <property type="evidence" value="ECO:0007669"/>
    <property type="project" value="TreeGrafter"/>
</dbReference>
<keyword evidence="1" id="KW-0678">Repressor</keyword>
<evidence type="ECO:0000313" key="8">
    <source>
        <dbReference type="Proteomes" id="UP000219564"/>
    </source>
</evidence>
<gene>
    <name evidence="7" type="primary">acrR</name>
    <name evidence="7" type="ORF">PLUA15_220264</name>
</gene>
<feature type="DNA-binding region" description="H-T-H motif" evidence="5">
    <location>
        <begin position="43"/>
        <end position="62"/>
    </location>
</feature>
<evidence type="ECO:0000256" key="1">
    <source>
        <dbReference type="ARBA" id="ARBA00022491"/>
    </source>
</evidence>
<dbReference type="FunFam" id="1.10.357.10:FF:000003">
    <property type="entry name" value="HTH-type transcriptional regulator AcrR"/>
    <property type="match status" value="1"/>
</dbReference>
<evidence type="ECO:0000256" key="3">
    <source>
        <dbReference type="ARBA" id="ARBA00023125"/>
    </source>
</evidence>
<dbReference type="GO" id="GO:0045892">
    <property type="term" value="P:negative regulation of DNA-templated transcription"/>
    <property type="evidence" value="ECO:0007669"/>
    <property type="project" value="UniProtKB-ARBA"/>
</dbReference>
<dbReference type="PANTHER" id="PTHR30055:SF240">
    <property type="entry name" value="HTH-TYPE TRANSCRIPTIONAL REGULATOR ACRR"/>
    <property type="match status" value="1"/>
</dbReference>
<dbReference type="PROSITE" id="PS01081">
    <property type="entry name" value="HTH_TETR_1"/>
    <property type="match status" value="1"/>
</dbReference>
<evidence type="ECO:0000256" key="2">
    <source>
        <dbReference type="ARBA" id="ARBA00023015"/>
    </source>
</evidence>